<feature type="transmembrane region" description="Helical" evidence="6">
    <location>
        <begin position="85"/>
        <end position="109"/>
    </location>
</feature>
<proteinExistence type="predicted"/>
<keyword evidence="8" id="KW-1185">Reference proteome</keyword>
<evidence type="ECO:0000256" key="3">
    <source>
        <dbReference type="ARBA" id="ARBA00022692"/>
    </source>
</evidence>
<keyword evidence="7" id="KW-0762">Sugar transport</keyword>
<gene>
    <name evidence="7" type="ORF">U14_02676</name>
</gene>
<dbReference type="PANTHER" id="PTHR32196">
    <property type="entry name" value="ABC TRANSPORTER PERMEASE PROTEIN YPHD-RELATED-RELATED"/>
    <property type="match status" value="1"/>
</dbReference>
<keyword evidence="2" id="KW-1003">Cell membrane</keyword>
<feature type="transmembrane region" description="Helical" evidence="6">
    <location>
        <begin position="121"/>
        <end position="145"/>
    </location>
</feature>
<feature type="transmembrane region" description="Helical" evidence="6">
    <location>
        <begin position="42"/>
        <end position="65"/>
    </location>
</feature>
<keyword evidence="7" id="KW-0813">Transport</keyword>
<sequence>MKLRLNQRNIPILATFAVFVLIYIVGSIMYRNFFSLRVLVNLLIDNAFVGVIAVGMTFVIISGGIDLSVGSLVAFTGVLTAKLVSVYHVHPLIVIALALAIGAALGFTMGNLIHHFSLPPFLVTLVGMFLMRGLSFQLSLSSIAIQKNPFLFSLTSIGIPLAKRLKLPLGTAIVFLIVVAIGIYVSHFTKFGRNVYAIGGNEQSAILMGLPVGKTKIMIYTLNSTLCALAGVVYTLYTLSGYPLACVGLELDVIAAVVIGGTLLTGGAGYIEGTLLGVLILGLIQTFITFQGTLSSWWTKIVIGILLFVFILLQTYITKTSSLSARKA</sequence>
<dbReference type="STRING" id="1499966.U14_02676"/>
<comment type="subcellular location">
    <subcellularLocation>
        <location evidence="1">Cell membrane</location>
        <topology evidence="1">Multi-pass membrane protein</topology>
    </subcellularLocation>
</comment>
<dbReference type="NCBIfam" id="NF008630">
    <property type="entry name" value="PRK11618.1"/>
    <property type="match status" value="1"/>
</dbReference>
<protein>
    <submittedName>
        <fullName evidence="7">Sugar transport system permease</fullName>
    </submittedName>
</protein>
<evidence type="ECO:0000256" key="2">
    <source>
        <dbReference type="ARBA" id="ARBA00022475"/>
    </source>
</evidence>
<organism evidence="7">
    <name type="scientific">Candidatus Moduliflexus flocculans</name>
    <dbReference type="NCBI Taxonomy" id="1499966"/>
    <lineage>
        <taxon>Bacteria</taxon>
        <taxon>Candidatus Moduliflexota</taxon>
        <taxon>Candidatus Moduliflexia</taxon>
        <taxon>Candidatus Moduliflexales</taxon>
        <taxon>Candidatus Moduliflexaceae</taxon>
    </lineage>
</organism>
<dbReference type="AlphaFoldDB" id="A0A081BM16"/>
<feature type="transmembrane region" description="Helical" evidence="6">
    <location>
        <begin position="12"/>
        <end position="30"/>
    </location>
</feature>
<name>A0A081BM16_9BACT</name>
<dbReference type="Pfam" id="PF02653">
    <property type="entry name" value="BPD_transp_2"/>
    <property type="match status" value="1"/>
</dbReference>
<dbReference type="CDD" id="cd06579">
    <property type="entry name" value="TM_PBP1_transp_AraH_like"/>
    <property type="match status" value="1"/>
</dbReference>
<evidence type="ECO:0000256" key="4">
    <source>
        <dbReference type="ARBA" id="ARBA00022989"/>
    </source>
</evidence>
<keyword evidence="3 6" id="KW-0812">Transmembrane</keyword>
<dbReference type="HOGENOM" id="CLU_028880_3_3_0"/>
<dbReference type="Proteomes" id="UP000030700">
    <property type="component" value="Unassembled WGS sequence"/>
</dbReference>
<evidence type="ECO:0000256" key="1">
    <source>
        <dbReference type="ARBA" id="ARBA00004651"/>
    </source>
</evidence>
<keyword evidence="5 6" id="KW-0472">Membrane</keyword>
<feature type="transmembrane region" description="Helical" evidence="6">
    <location>
        <begin position="217"/>
        <end position="236"/>
    </location>
</feature>
<evidence type="ECO:0000313" key="8">
    <source>
        <dbReference type="Proteomes" id="UP000030700"/>
    </source>
</evidence>
<dbReference type="GO" id="GO:0005886">
    <property type="term" value="C:plasma membrane"/>
    <property type="evidence" value="ECO:0007669"/>
    <property type="project" value="UniProtKB-SubCell"/>
</dbReference>
<feature type="transmembrane region" description="Helical" evidence="6">
    <location>
        <begin position="271"/>
        <end position="291"/>
    </location>
</feature>
<keyword evidence="4 6" id="KW-1133">Transmembrane helix</keyword>
<dbReference type="PANTHER" id="PTHR32196:SF63">
    <property type="entry name" value="INNER MEMBRANE ABC TRANSPORTER PERMEASE PROTEIN YJFF"/>
    <property type="match status" value="1"/>
</dbReference>
<feature type="transmembrane region" description="Helical" evidence="6">
    <location>
        <begin position="297"/>
        <end position="317"/>
    </location>
</feature>
<evidence type="ECO:0000256" key="5">
    <source>
        <dbReference type="ARBA" id="ARBA00023136"/>
    </source>
</evidence>
<feature type="transmembrane region" description="Helical" evidence="6">
    <location>
        <begin position="165"/>
        <end position="185"/>
    </location>
</feature>
<evidence type="ECO:0000256" key="6">
    <source>
        <dbReference type="SAM" id="Phobius"/>
    </source>
</evidence>
<dbReference type="EMBL" id="DF820457">
    <property type="protein sequence ID" value="GAK51432.1"/>
    <property type="molecule type" value="Genomic_DNA"/>
</dbReference>
<evidence type="ECO:0000313" key="7">
    <source>
        <dbReference type="EMBL" id="GAK51432.1"/>
    </source>
</evidence>
<accession>A0A081BM16</accession>
<dbReference type="GO" id="GO:0022857">
    <property type="term" value="F:transmembrane transporter activity"/>
    <property type="evidence" value="ECO:0007669"/>
    <property type="project" value="InterPro"/>
</dbReference>
<dbReference type="InterPro" id="IPR001851">
    <property type="entry name" value="ABC_transp_permease"/>
</dbReference>
<reference evidence="7" key="1">
    <citation type="journal article" date="2015" name="PeerJ">
        <title>First genomic representation of candidate bacterial phylum KSB3 points to enhanced environmental sensing as a trigger of wastewater bulking.</title>
        <authorList>
            <person name="Sekiguchi Y."/>
            <person name="Ohashi A."/>
            <person name="Parks D.H."/>
            <person name="Yamauchi T."/>
            <person name="Tyson G.W."/>
            <person name="Hugenholtz P."/>
        </authorList>
    </citation>
    <scope>NUCLEOTIDE SEQUENCE [LARGE SCALE GENOMIC DNA]</scope>
</reference>